<dbReference type="Gene3D" id="1.25.40.390">
    <property type="match status" value="1"/>
</dbReference>
<dbReference type="CDD" id="cd08977">
    <property type="entry name" value="SusD"/>
    <property type="match status" value="1"/>
</dbReference>
<dbReference type="EMBL" id="RJTM01000069">
    <property type="protein sequence ID" value="RNL87789.1"/>
    <property type="molecule type" value="Genomic_DNA"/>
</dbReference>
<reference evidence="8 9" key="1">
    <citation type="submission" date="2018-10" db="EMBL/GenBank/DDBJ databases">
        <title>Sinomicrobium pectinilyticum sp. nov., a pectinase-producing bacterium isolated from alkaline and saline soil, and emended description of the genus Sinomicrobium.</title>
        <authorList>
            <person name="Cheng B."/>
            <person name="Li C."/>
            <person name="Lai Q."/>
            <person name="Du M."/>
            <person name="Shao Z."/>
            <person name="Xu P."/>
            <person name="Yang C."/>
        </authorList>
    </citation>
    <scope>NUCLEOTIDE SEQUENCE [LARGE SCALE GENOMIC DNA]</scope>
    <source>
        <strain evidence="8 9">5DNS001</strain>
    </source>
</reference>
<proteinExistence type="inferred from homology"/>
<dbReference type="InterPro" id="IPR012944">
    <property type="entry name" value="SusD_RagB_dom"/>
</dbReference>
<feature type="domain" description="SusD-like N-terminal" evidence="7">
    <location>
        <begin position="108"/>
        <end position="231"/>
    </location>
</feature>
<dbReference type="OrthoDB" id="621570at2"/>
<dbReference type="RefSeq" id="WP_123215826.1">
    <property type="nucleotide sequence ID" value="NZ_RJTM01000069.1"/>
</dbReference>
<dbReference type="AlphaFoldDB" id="A0A3N0EJE8"/>
<comment type="caution">
    <text evidence="8">The sequence shown here is derived from an EMBL/GenBank/DDBJ whole genome shotgun (WGS) entry which is preliminary data.</text>
</comment>
<evidence type="ECO:0000256" key="2">
    <source>
        <dbReference type="ARBA" id="ARBA00006275"/>
    </source>
</evidence>
<dbReference type="Proteomes" id="UP000267469">
    <property type="component" value="Unassembled WGS sequence"/>
</dbReference>
<dbReference type="InterPro" id="IPR011990">
    <property type="entry name" value="TPR-like_helical_dom_sf"/>
</dbReference>
<dbReference type="SUPFAM" id="SSF48452">
    <property type="entry name" value="TPR-like"/>
    <property type="match status" value="1"/>
</dbReference>
<feature type="domain" description="RagB/SusD" evidence="6">
    <location>
        <begin position="336"/>
        <end position="466"/>
    </location>
</feature>
<evidence type="ECO:0000313" key="9">
    <source>
        <dbReference type="Proteomes" id="UP000267469"/>
    </source>
</evidence>
<keyword evidence="5" id="KW-0998">Cell outer membrane</keyword>
<keyword evidence="3" id="KW-0732">Signal</keyword>
<comment type="subcellular location">
    <subcellularLocation>
        <location evidence="1">Cell outer membrane</location>
    </subcellularLocation>
</comment>
<gene>
    <name evidence="8" type="ORF">ED312_09760</name>
</gene>
<dbReference type="GO" id="GO:0009279">
    <property type="term" value="C:cell outer membrane"/>
    <property type="evidence" value="ECO:0007669"/>
    <property type="project" value="UniProtKB-SubCell"/>
</dbReference>
<comment type="similarity">
    <text evidence="2">Belongs to the SusD family.</text>
</comment>
<evidence type="ECO:0000256" key="1">
    <source>
        <dbReference type="ARBA" id="ARBA00004442"/>
    </source>
</evidence>
<evidence type="ECO:0000259" key="6">
    <source>
        <dbReference type="Pfam" id="PF07980"/>
    </source>
</evidence>
<protein>
    <submittedName>
        <fullName evidence="8">RagB/SusD family nutrient uptake outer membrane protein</fullName>
    </submittedName>
</protein>
<keyword evidence="9" id="KW-1185">Reference proteome</keyword>
<evidence type="ECO:0000256" key="4">
    <source>
        <dbReference type="ARBA" id="ARBA00023136"/>
    </source>
</evidence>
<dbReference type="Pfam" id="PF07980">
    <property type="entry name" value="SusD_RagB"/>
    <property type="match status" value="1"/>
</dbReference>
<sequence>MDLRILYKRGLFCLCLVLGLWSCESALELEVPTETFMDRQTVFSDGEGAEAAARGMYTQMVTSNHTFYAHAATGGLAILGGMSADELVHPTQVFPDLVQFEQNALMADNNAANEKAWQSLYRSIYSANTLVENLEGSGLDEELVERLQGEALFIRAFCHFYLVNLFGDVPLVLTSDFKKNADIPRTLATEVYEQIEADLLQARELLNWNYEGERTRPNKGAATALLARVYLYIENWEKAEDMATEVLEQTQQYELVTLEEIVRANNREALWQFHISSTSPDASTPDAENFQDSFAYFYNSLREGFPDAFEAGDRRKTIWINQHATGVWMASKYKRTLGSGLPLEYSTIMRLAEVYLIRAEARAQQNNLTGPNSAASDLNEIRGRADLGGTTATTKTDMLNAIMQERKVELFTEWGHRWLDLKRTGKALDILGPIKTGLTGDDLLWPIPQKEINNNPALRGHQNPGY</sequence>
<name>A0A3N0EJE8_SINP1</name>
<accession>A0A3N0EJE8</accession>
<dbReference type="Pfam" id="PF14322">
    <property type="entry name" value="SusD-like_3"/>
    <property type="match status" value="1"/>
</dbReference>
<keyword evidence="4" id="KW-0472">Membrane</keyword>
<evidence type="ECO:0000256" key="5">
    <source>
        <dbReference type="ARBA" id="ARBA00023237"/>
    </source>
</evidence>
<evidence type="ECO:0000256" key="3">
    <source>
        <dbReference type="ARBA" id="ARBA00022729"/>
    </source>
</evidence>
<organism evidence="8 9">
    <name type="scientific">Sinomicrobium pectinilyticum</name>
    <dbReference type="NCBI Taxonomy" id="1084421"/>
    <lineage>
        <taxon>Bacteria</taxon>
        <taxon>Pseudomonadati</taxon>
        <taxon>Bacteroidota</taxon>
        <taxon>Flavobacteriia</taxon>
        <taxon>Flavobacteriales</taxon>
        <taxon>Flavobacteriaceae</taxon>
        <taxon>Sinomicrobium</taxon>
    </lineage>
</organism>
<dbReference type="InterPro" id="IPR033985">
    <property type="entry name" value="SusD-like_N"/>
</dbReference>
<evidence type="ECO:0000259" key="7">
    <source>
        <dbReference type="Pfam" id="PF14322"/>
    </source>
</evidence>
<evidence type="ECO:0000313" key="8">
    <source>
        <dbReference type="EMBL" id="RNL87789.1"/>
    </source>
</evidence>